<organism evidence="1 2">
    <name type="scientific">Carnegiea gigantea</name>
    <dbReference type="NCBI Taxonomy" id="171969"/>
    <lineage>
        <taxon>Eukaryota</taxon>
        <taxon>Viridiplantae</taxon>
        <taxon>Streptophyta</taxon>
        <taxon>Embryophyta</taxon>
        <taxon>Tracheophyta</taxon>
        <taxon>Spermatophyta</taxon>
        <taxon>Magnoliopsida</taxon>
        <taxon>eudicotyledons</taxon>
        <taxon>Gunneridae</taxon>
        <taxon>Pentapetalae</taxon>
        <taxon>Caryophyllales</taxon>
        <taxon>Cactineae</taxon>
        <taxon>Cactaceae</taxon>
        <taxon>Cactoideae</taxon>
        <taxon>Echinocereeae</taxon>
        <taxon>Carnegiea</taxon>
    </lineage>
</organism>
<gene>
    <name evidence="1" type="ORF">Cgig2_014131</name>
</gene>
<dbReference type="AlphaFoldDB" id="A0A9Q1JYA8"/>
<protein>
    <submittedName>
        <fullName evidence="1">Uncharacterized protein</fullName>
    </submittedName>
</protein>
<reference evidence="1" key="1">
    <citation type="submission" date="2022-04" db="EMBL/GenBank/DDBJ databases">
        <title>Carnegiea gigantea Genome sequencing and assembly v2.</title>
        <authorList>
            <person name="Copetti D."/>
            <person name="Sanderson M.J."/>
            <person name="Burquez A."/>
            <person name="Wojciechowski M.F."/>
        </authorList>
    </citation>
    <scope>NUCLEOTIDE SEQUENCE</scope>
    <source>
        <strain evidence="1">SGP5-SGP5p</strain>
        <tissue evidence="1">Aerial part</tissue>
    </source>
</reference>
<proteinExistence type="predicted"/>
<evidence type="ECO:0000313" key="1">
    <source>
        <dbReference type="EMBL" id="KAJ8433083.1"/>
    </source>
</evidence>
<dbReference type="EMBL" id="JAKOGI010000561">
    <property type="protein sequence ID" value="KAJ8433083.1"/>
    <property type="molecule type" value="Genomic_DNA"/>
</dbReference>
<name>A0A9Q1JYA8_9CARY</name>
<keyword evidence="2" id="KW-1185">Reference proteome</keyword>
<sequence length="217" mass="24699">MVPVNLLADTSPTCPSGACLLYENLPKRMASQACQMRPDRPAPRILPTEATLRRRRSLLGEPVERFPVTRPNPLALRLFACVYYTRRKRKEGLRRVILSNYWKYRTVALSSEVGSSKGFQTGFPSFQSEMSAHNKKKVIFLVFWLRLLLDGCHEPLSFVKVAPTGLPRLTRCLWHCVHQPISPTSAGQPAQLAGGDKRANIMPRHRHNLHRRQPIII</sequence>
<evidence type="ECO:0000313" key="2">
    <source>
        <dbReference type="Proteomes" id="UP001153076"/>
    </source>
</evidence>
<comment type="caution">
    <text evidence="1">The sequence shown here is derived from an EMBL/GenBank/DDBJ whole genome shotgun (WGS) entry which is preliminary data.</text>
</comment>
<accession>A0A9Q1JYA8</accession>
<dbReference type="Proteomes" id="UP001153076">
    <property type="component" value="Unassembled WGS sequence"/>
</dbReference>